<evidence type="ECO:0000313" key="2">
    <source>
        <dbReference type="Proteomes" id="UP001183648"/>
    </source>
</evidence>
<keyword evidence="2" id="KW-1185">Reference proteome</keyword>
<accession>A0ABU2BTT8</accession>
<protein>
    <submittedName>
        <fullName evidence="1">Uncharacterized protein</fullName>
    </submittedName>
</protein>
<sequence length="355" mass="37852">MRQRLLVGLVALLVLGVATGGVLWWVEERGPTSAFADAMRTLPEDSLRLGFTDWGDVSASLDAPRGKAALDEDRLTAFLGRSYDADVTTTSALVDSFAGMSANYGLTPADAEWEAYGQGRQGAVDVLKLRDEVDLDALVDHLRETGYAEPKDPDGVWVGSGDLVATLDEPLTTTQKNVAVLHDQRLLLMADDPTFLEQSIPVGTGDEDSVMAEDGVSQLVAAAGDDVRSAQLWVGDFACEDLAMSKADPVDRQEGDRLTDKVGGVHPLDGLVLARRTGRAATIGMWFATDAQAEDDLQPRTDLARGAAPGQGGTFGDRFSVTRAVQDGRLVRLDVKARDTLMSDLGQGAVLFATC</sequence>
<reference evidence="1 2" key="1">
    <citation type="submission" date="2023-07" db="EMBL/GenBank/DDBJ databases">
        <title>Sequencing the genomes of 1000 actinobacteria strains.</title>
        <authorList>
            <person name="Klenk H.-P."/>
        </authorList>
    </citation>
    <scope>NUCLEOTIDE SEQUENCE [LARGE SCALE GENOMIC DNA]</scope>
    <source>
        <strain evidence="1 2">DSM 19426</strain>
    </source>
</reference>
<dbReference type="EMBL" id="JAVDYG010000001">
    <property type="protein sequence ID" value="MDR7362040.1"/>
    <property type="molecule type" value="Genomic_DNA"/>
</dbReference>
<comment type="caution">
    <text evidence="1">The sequence shown here is derived from an EMBL/GenBank/DDBJ whole genome shotgun (WGS) entry which is preliminary data.</text>
</comment>
<dbReference type="Proteomes" id="UP001183648">
    <property type="component" value="Unassembled WGS sequence"/>
</dbReference>
<evidence type="ECO:0000313" key="1">
    <source>
        <dbReference type="EMBL" id="MDR7362040.1"/>
    </source>
</evidence>
<name>A0ABU2BTT8_9ACTN</name>
<gene>
    <name evidence="1" type="ORF">J2S63_001593</name>
</gene>
<dbReference type="RefSeq" id="WP_310300948.1">
    <property type="nucleotide sequence ID" value="NZ_BAAAPS010000008.1"/>
</dbReference>
<proteinExistence type="predicted"/>
<organism evidence="1 2">
    <name type="scientific">Nocardioides marmoribigeumensis</name>
    <dbReference type="NCBI Taxonomy" id="433649"/>
    <lineage>
        <taxon>Bacteria</taxon>
        <taxon>Bacillati</taxon>
        <taxon>Actinomycetota</taxon>
        <taxon>Actinomycetes</taxon>
        <taxon>Propionibacteriales</taxon>
        <taxon>Nocardioidaceae</taxon>
        <taxon>Nocardioides</taxon>
    </lineage>
</organism>